<dbReference type="PROSITE" id="PS00392">
    <property type="entry name" value="DDC_GAD_HDC_YDC"/>
    <property type="match status" value="1"/>
</dbReference>
<comment type="caution">
    <text evidence="6">The sequence shown here is derived from an EMBL/GenBank/DDBJ whole genome shotgun (WGS) entry which is preliminary data.</text>
</comment>
<evidence type="ECO:0000256" key="1">
    <source>
        <dbReference type="ARBA" id="ARBA00001933"/>
    </source>
</evidence>
<evidence type="ECO:0000313" key="7">
    <source>
        <dbReference type="Proteomes" id="UP000325849"/>
    </source>
</evidence>
<evidence type="ECO:0000256" key="4">
    <source>
        <dbReference type="PIRSR" id="PIRSR602129-50"/>
    </source>
</evidence>
<dbReference type="InterPro" id="IPR002129">
    <property type="entry name" value="PyrdxlP-dep_de-COase"/>
</dbReference>
<reference evidence="6 7" key="1">
    <citation type="submission" date="2019-07" db="EMBL/GenBank/DDBJ databases">
        <title>New species of Amycolatopsis and Streptomyces.</title>
        <authorList>
            <person name="Duangmal K."/>
            <person name="Teo W.F.A."/>
            <person name="Lipun K."/>
        </authorList>
    </citation>
    <scope>NUCLEOTIDE SEQUENCE [LARGE SCALE GENOMIC DNA]</scope>
    <source>
        <strain evidence="6 7">NBRC 109810</strain>
    </source>
</reference>
<evidence type="ECO:0000256" key="3">
    <source>
        <dbReference type="ARBA" id="ARBA00023239"/>
    </source>
</evidence>
<comment type="similarity">
    <text evidence="5">Belongs to the group II decarboxylase family.</text>
</comment>
<dbReference type="SUPFAM" id="SSF53383">
    <property type="entry name" value="PLP-dependent transferases"/>
    <property type="match status" value="1"/>
</dbReference>
<dbReference type="GO" id="GO:0008483">
    <property type="term" value="F:transaminase activity"/>
    <property type="evidence" value="ECO:0007669"/>
    <property type="project" value="UniProtKB-KW"/>
</dbReference>
<keyword evidence="6" id="KW-0032">Aminotransferase</keyword>
<protein>
    <submittedName>
        <fullName evidence="6">Aspartate aminotransferase family protein</fullName>
    </submittedName>
</protein>
<accession>A0A5N8VN09</accession>
<evidence type="ECO:0000256" key="5">
    <source>
        <dbReference type="RuleBase" id="RU000382"/>
    </source>
</evidence>
<gene>
    <name evidence="6" type="ORF">FNH09_29310</name>
</gene>
<keyword evidence="6" id="KW-0808">Transferase</keyword>
<dbReference type="Pfam" id="PF00282">
    <property type="entry name" value="Pyridoxal_deC"/>
    <property type="match status" value="1"/>
</dbReference>
<evidence type="ECO:0000256" key="2">
    <source>
        <dbReference type="ARBA" id="ARBA00022898"/>
    </source>
</evidence>
<dbReference type="InterPro" id="IPR015424">
    <property type="entry name" value="PyrdxlP-dep_Trfase"/>
</dbReference>
<dbReference type="RefSeq" id="WP_162469274.1">
    <property type="nucleotide sequence ID" value="NZ_VJZD01000147.1"/>
</dbReference>
<keyword evidence="2 4" id="KW-0663">Pyridoxal phosphate</keyword>
<dbReference type="EMBL" id="VJZD01000147">
    <property type="protein sequence ID" value="MPY35195.1"/>
    <property type="molecule type" value="Genomic_DNA"/>
</dbReference>
<dbReference type="Gene3D" id="3.40.640.10">
    <property type="entry name" value="Type I PLP-dependent aspartate aminotransferase-like (Major domain)"/>
    <property type="match status" value="1"/>
</dbReference>
<dbReference type="InterPro" id="IPR015421">
    <property type="entry name" value="PyrdxlP-dep_Trfase_major"/>
</dbReference>
<dbReference type="PANTHER" id="PTHR42735:SF4">
    <property type="entry name" value="PYRIDOXAL PHOSPHATE-DEPENDENT DECARBOXYLASE FAMILY PROTEIN"/>
    <property type="match status" value="1"/>
</dbReference>
<dbReference type="PANTHER" id="PTHR42735">
    <property type="match status" value="1"/>
</dbReference>
<feature type="modified residue" description="N6-(pyridoxal phosphate)lysine" evidence="4">
    <location>
        <position position="262"/>
    </location>
</feature>
<name>A0A5N8VN09_9ACTN</name>
<dbReference type="GO" id="GO:0019752">
    <property type="term" value="P:carboxylic acid metabolic process"/>
    <property type="evidence" value="ECO:0007669"/>
    <property type="project" value="InterPro"/>
</dbReference>
<dbReference type="InterPro" id="IPR050477">
    <property type="entry name" value="GrpII_AminoAcid_Decarb"/>
</dbReference>
<sequence length="454" mass="49048">MDLQHWLGRATEAVQDWADTFGTFEPHAALEVDDDRFASAFEEFTGRLRDNYPFFHPHYAGQMLKPPHPAAVVGYLTAMLINPNNHALDGGPATAAMEREVVARLAAMFGYDTHLGHLTTSGTIANLEALFIARELHPGRGIAHSADAHYTHGRMCHVLGVASHAVRTDARGRMDLEDLERVLRTGEVGTVVVTAGTTGLGAVDPVDEVLPLARRYGVRIHVDAAYGGFFTLLAGADGPEGLCAGPWRAVAECDSIVVDPHKHGLQPYGCGAVLFRDPEVGRFYLHDSPYTYFTSAELHLGEISLECSRAGAAAAALWLTFQLLPPTPEGLGRVLAAGRRAALKWADLITASDLLELYQPPELDIVGYFPRVTPASLTGIDAASGRILAEGMSGSEPVFLSTLKADREAFAARRPGIAADADGARILRSVLMKPESEHHVDHLHARVEQLVRAR</sequence>
<dbReference type="GO" id="GO:0004058">
    <property type="term" value="F:aromatic-L-amino-acid decarboxylase activity"/>
    <property type="evidence" value="ECO:0007669"/>
    <property type="project" value="UniProtKB-ARBA"/>
</dbReference>
<dbReference type="InterPro" id="IPR021115">
    <property type="entry name" value="Pyridoxal-P_BS"/>
</dbReference>
<dbReference type="GO" id="GO:0030170">
    <property type="term" value="F:pyridoxal phosphate binding"/>
    <property type="evidence" value="ECO:0007669"/>
    <property type="project" value="InterPro"/>
</dbReference>
<evidence type="ECO:0000313" key="6">
    <source>
        <dbReference type="EMBL" id="MPY35195.1"/>
    </source>
</evidence>
<dbReference type="Proteomes" id="UP000325849">
    <property type="component" value="Unassembled WGS sequence"/>
</dbReference>
<dbReference type="AlphaFoldDB" id="A0A5N8VN09"/>
<organism evidence="6 7">
    <name type="scientific">Streptomyces adustus</name>
    <dbReference type="NCBI Taxonomy" id="1609272"/>
    <lineage>
        <taxon>Bacteria</taxon>
        <taxon>Bacillati</taxon>
        <taxon>Actinomycetota</taxon>
        <taxon>Actinomycetes</taxon>
        <taxon>Kitasatosporales</taxon>
        <taxon>Streptomycetaceae</taxon>
        <taxon>Streptomyces</taxon>
    </lineage>
</organism>
<keyword evidence="3 5" id="KW-0456">Lyase</keyword>
<comment type="cofactor">
    <cofactor evidence="1 4 5">
        <name>pyridoxal 5'-phosphate</name>
        <dbReference type="ChEBI" id="CHEBI:597326"/>
    </cofactor>
</comment>
<proteinExistence type="inferred from homology"/>
<keyword evidence="7" id="KW-1185">Reference proteome</keyword>